<accession>A0A1A0HH05</accession>
<organism evidence="11 12">
    <name type="scientific">Metschnikowia bicuspidata var. bicuspidata NRRL YB-4993</name>
    <dbReference type="NCBI Taxonomy" id="869754"/>
    <lineage>
        <taxon>Eukaryota</taxon>
        <taxon>Fungi</taxon>
        <taxon>Dikarya</taxon>
        <taxon>Ascomycota</taxon>
        <taxon>Saccharomycotina</taxon>
        <taxon>Pichiomycetes</taxon>
        <taxon>Metschnikowiaceae</taxon>
        <taxon>Metschnikowia</taxon>
    </lineage>
</organism>
<evidence type="ECO:0000256" key="7">
    <source>
        <dbReference type="ARBA" id="ARBA00023186"/>
    </source>
</evidence>
<dbReference type="GO" id="GO:0006457">
    <property type="term" value="P:protein folding"/>
    <property type="evidence" value="ECO:0007669"/>
    <property type="project" value="InterPro"/>
</dbReference>
<dbReference type="PRINTS" id="PR00626">
    <property type="entry name" value="CALRETICULIN"/>
</dbReference>
<keyword evidence="12" id="KW-1185">Reference proteome</keyword>
<evidence type="ECO:0000313" key="11">
    <source>
        <dbReference type="EMBL" id="OBA23162.1"/>
    </source>
</evidence>
<dbReference type="Gene3D" id="2.10.250.10">
    <property type="entry name" value="Calreticulin/calnexin, P domain"/>
    <property type="match status" value="1"/>
</dbReference>
<dbReference type="Gene3D" id="2.60.120.200">
    <property type="match status" value="1"/>
</dbReference>
<dbReference type="FunFam" id="2.10.250.10:FF:000001">
    <property type="entry name" value="Calnexin homolog"/>
    <property type="match status" value="1"/>
</dbReference>
<comment type="caution">
    <text evidence="11">The sequence shown here is derived from an EMBL/GenBank/DDBJ whole genome shotgun (WGS) entry which is preliminary data.</text>
</comment>
<keyword evidence="4 9" id="KW-0256">Endoplasmic reticulum</keyword>
<dbReference type="PANTHER" id="PTHR11073:SF1">
    <property type="entry name" value="CALNEXIN 14D-RELATED"/>
    <property type="match status" value="1"/>
</dbReference>
<comment type="subcellular location">
    <subcellularLocation>
        <location evidence="1">Endoplasmic reticulum membrane</location>
        <topology evidence="1">Single-pass membrane protein</topology>
    </subcellularLocation>
</comment>
<evidence type="ECO:0000256" key="8">
    <source>
        <dbReference type="PIRSR" id="PIRSR601580-3"/>
    </source>
</evidence>
<comment type="similarity">
    <text evidence="2 9">Belongs to the calreticulin family.</text>
</comment>
<gene>
    <name evidence="11" type="ORF">METBIDRAFT_9462</name>
</gene>
<dbReference type="GeneID" id="30032371"/>
<dbReference type="GO" id="GO:0005789">
    <property type="term" value="C:endoplasmic reticulum membrane"/>
    <property type="evidence" value="ECO:0007669"/>
    <property type="project" value="UniProtKB-SubCell"/>
</dbReference>
<dbReference type="GO" id="GO:0036503">
    <property type="term" value="P:ERAD pathway"/>
    <property type="evidence" value="ECO:0007669"/>
    <property type="project" value="TreeGrafter"/>
</dbReference>
<keyword evidence="6 9" id="KW-0472">Membrane</keyword>
<sequence>MEMPFSSRMGASGVLPFLRLASAVDFVPFDKSSLDESSFFEQFLGLDLADSGWVPSSALKIDGSPYLGKWEIQEAYKYGGFAGDRGLVMTTEANFFAISRKLPHQFTSDGQDLVLQFEVKFQEGITCGGGYLKLLSDLDPPAFSDHSRYEIMFGPDICGSQNRVHFLTKKDESDDSLESRLRTPPMARTDQLSNLYTLVVHADGDMEIRINGGVAKAGNLLNSANLMVPPLSEPELIPDPDAKKPDDWDDRPVISDPSVEKPADYDEVYNSIWIPDPNVPKPEGWNDDESEPFQIADPEASKPDEWDDEEDGEWRAPLIRNPKCLHGCGKWEPPMIANTKYKGKWSPPAIENPDYKGEWKPPLIANPEFSKAANIGLRPINGIGIDVWSMQSGVMFDNIYLGNSVAEAERIGNETFELKHDLEYAAYKIAKPRAKHEPKPPPKTFEDIMDEEPGFLAWIRSPFSAEIKEALVLWGAFQVDPVTTMLQHPIRFAVYCFVFVVAFTFTFGAVNVLVFLYLNSREDAKEHDKKRLAATKQEEEQSKDMVTDEEIIAQIRGKATGSKTARTTTRKVR</sequence>
<name>A0A1A0HH05_9ASCO</name>
<feature type="disulfide bond" evidence="8">
    <location>
        <begin position="127"/>
        <end position="158"/>
    </location>
</feature>
<feature type="compositionally biased region" description="Basic and acidic residues" evidence="10">
    <location>
        <begin position="240"/>
        <end position="261"/>
    </location>
</feature>
<dbReference type="Proteomes" id="UP000092555">
    <property type="component" value="Unassembled WGS sequence"/>
</dbReference>
<dbReference type="GO" id="GO:0051082">
    <property type="term" value="F:unfolded protein binding"/>
    <property type="evidence" value="ECO:0007669"/>
    <property type="project" value="InterPro"/>
</dbReference>
<dbReference type="GO" id="GO:0005509">
    <property type="term" value="F:calcium ion binding"/>
    <property type="evidence" value="ECO:0007669"/>
    <property type="project" value="InterPro"/>
</dbReference>
<dbReference type="InterPro" id="IPR013320">
    <property type="entry name" value="ConA-like_dom_sf"/>
</dbReference>
<evidence type="ECO:0000256" key="3">
    <source>
        <dbReference type="ARBA" id="ARBA00022692"/>
    </source>
</evidence>
<dbReference type="PROSITE" id="PS00803">
    <property type="entry name" value="CALRETICULIN_1"/>
    <property type="match status" value="1"/>
</dbReference>
<evidence type="ECO:0000256" key="5">
    <source>
        <dbReference type="ARBA" id="ARBA00022989"/>
    </source>
</evidence>
<feature type="transmembrane region" description="Helical" evidence="9">
    <location>
        <begin position="492"/>
        <end position="518"/>
    </location>
</feature>
<evidence type="ECO:0000256" key="9">
    <source>
        <dbReference type="RuleBase" id="RU362126"/>
    </source>
</evidence>
<dbReference type="RefSeq" id="XP_018713643.1">
    <property type="nucleotide sequence ID" value="XM_018859396.1"/>
</dbReference>
<dbReference type="PANTHER" id="PTHR11073">
    <property type="entry name" value="CALRETICULIN AND CALNEXIN"/>
    <property type="match status" value="1"/>
</dbReference>
<keyword evidence="7 9" id="KW-0143">Chaperone</keyword>
<evidence type="ECO:0000313" key="12">
    <source>
        <dbReference type="Proteomes" id="UP000092555"/>
    </source>
</evidence>
<feature type="region of interest" description="Disordered" evidence="10">
    <location>
        <begin position="279"/>
        <end position="309"/>
    </location>
</feature>
<keyword evidence="3 9" id="KW-0812">Transmembrane</keyword>
<dbReference type="AlphaFoldDB" id="A0A1A0HH05"/>
<proteinExistence type="inferred from homology"/>
<protein>
    <submittedName>
        <fullName evidence="11">Calreticulin-domain-containing protein</fullName>
    </submittedName>
</protein>
<feature type="region of interest" description="Disordered" evidence="10">
    <location>
        <begin position="232"/>
        <end position="261"/>
    </location>
</feature>
<evidence type="ECO:0000256" key="6">
    <source>
        <dbReference type="ARBA" id="ARBA00023136"/>
    </source>
</evidence>
<dbReference type="EMBL" id="LXTC01000001">
    <property type="protein sequence ID" value="OBA23162.1"/>
    <property type="molecule type" value="Genomic_DNA"/>
</dbReference>
<dbReference type="PROSITE" id="PS00804">
    <property type="entry name" value="CALRETICULIN_2"/>
    <property type="match status" value="1"/>
</dbReference>
<dbReference type="OrthoDB" id="1938156at2759"/>
<dbReference type="SUPFAM" id="SSF49899">
    <property type="entry name" value="Concanavalin A-like lectins/glucanases"/>
    <property type="match status" value="2"/>
</dbReference>
<dbReference type="SUPFAM" id="SSF63887">
    <property type="entry name" value="P-domain of calnexin/calreticulin"/>
    <property type="match status" value="1"/>
</dbReference>
<evidence type="ECO:0000256" key="2">
    <source>
        <dbReference type="ARBA" id="ARBA00010983"/>
    </source>
</evidence>
<dbReference type="InterPro" id="IPR001580">
    <property type="entry name" value="Calret/calnex"/>
</dbReference>
<dbReference type="InterPro" id="IPR018124">
    <property type="entry name" value="Calret/calnex_CS"/>
</dbReference>
<dbReference type="STRING" id="869754.A0A1A0HH05"/>
<evidence type="ECO:0000256" key="4">
    <source>
        <dbReference type="ARBA" id="ARBA00022824"/>
    </source>
</evidence>
<keyword evidence="8" id="KW-1015">Disulfide bond</keyword>
<dbReference type="InterPro" id="IPR009033">
    <property type="entry name" value="Calreticulin/calnexin_P_dom_sf"/>
</dbReference>
<dbReference type="Pfam" id="PF00262">
    <property type="entry name" value="Calreticulin"/>
    <property type="match status" value="1"/>
</dbReference>
<keyword evidence="5 9" id="KW-1133">Transmembrane helix</keyword>
<reference evidence="11 12" key="1">
    <citation type="submission" date="2016-05" db="EMBL/GenBank/DDBJ databases">
        <title>Comparative genomics of biotechnologically important yeasts.</title>
        <authorList>
            <consortium name="DOE Joint Genome Institute"/>
            <person name="Riley R."/>
            <person name="Haridas S."/>
            <person name="Wolfe K.H."/>
            <person name="Lopes M.R."/>
            <person name="Hittinger C.T."/>
            <person name="Goker M."/>
            <person name="Salamov A."/>
            <person name="Wisecaver J."/>
            <person name="Long T.M."/>
            <person name="Aerts A.L."/>
            <person name="Barry K."/>
            <person name="Choi C."/>
            <person name="Clum A."/>
            <person name="Coughlan A.Y."/>
            <person name="Deshpande S."/>
            <person name="Douglass A.P."/>
            <person name="Hanson S.J."/>
            <person name="Klenk H.-P."/>
            <person name="LaButti K."/>
            <person name="Lapidus A."/>
            <person name="Lindquist E."/>
            <person name="Lipzen A."/>
            <person name="Meier-kolthoff J.P."/>
            <person name="Ohm R.A."/>
            <person name="Otillar R.P."/>
            <person name="Pangilinan J."/>
            <person name="Peng Y."/>
            <person name="Rokas A."/>
            <person name="Rosa C.A."/>
            <person name="Scheuner C."/>
            <person name="Sibirny A.A."/>
            <person name="Slot J.C."/>
            <person name="Stielow J.B."/>
            <person name="Sun H."/>
            <person name="Kurtzman C.P."/>
            <person name="Blackwell M."/>
            <person name="Grigoriev I.V."/>
            <person name="Jeffries T.W."/>
        </authorList>
    </citation>
    <scope>NUCLEOTIDE SEQUENCE [LARGE SCALE GENOMIC DNA]</scope>
    <source>
        <strain evidence="11 12">NRRL YB-4993</strain>
    </source>
</reference>
<evidence type="ECO:0000256" key="10">
    <source>
        <dbReference type="SAM" id="MobiDB-lite"/>
    </source>
</evidence>
<evidence type="ECO:0000256" key="1">
    <source>
        <dbReference type="ARBA" id="ARBA00004389"/>
    </source>
</evidence>